<organism evidence="11 12">
    <name type="scientific">Daphnia galeata</name>
    <dbReference type="NCBI Taxonomy" id="27404"/>
    <lineage>
        <taxon>Eukaryota</taxon>
        <taxon>Metazoa</taxon>
        <taxon>Ecdysozoa</taxon>
        <taxon>Arthropoda</taxon>
        <taxon>Crustacea</taxon>
        <taxon>Branchiopoda</taxon>
        <taxon>Diplostraca</taxon>
        <taxon>Cladocera</taxon>
        <taxon>Anomopoda</taxon>
        <taxon>Daphniidae</taxon>
        <taxon>Daphnia</taxon>
    </lineage>
</organism>
<dbReference type="Gene3D" id="1.10.287.70">
    <property type="match status" value="1"/>
</dbReference>
<name>A0A8J2WM99_9CRUS</name>
<feature type="transmembrane region" description="Helical" evidence="9">
    <location>
        <begin position="95"/>
        <end position="118"/>
    </location>
</feature>
<evidence type="ECO:0000256" key="9">
    <source>
        <dbReference type="SAM" id="Phobius"/>
    </source>
</evidence>
<evidence type="ECO:0000256" key="1">
    <source>
        <dbReference type="ARBA" id="ARBA00004651"/>
    </source>
</evidence>
<dbReference type="PANTHER" id="PTHR42643:SF24">
    <property type="entry name" value="IONOTROPIC RECEPTOR 60A"/>
    <property type="match status" value="1"/>
</dbReference>
<sequence>MCNDILIWLCEYYHMRLVYIPANLTKIKKFGIIPVVIRQLLNKEVDIIPYAFAPTPELWKDVDFSIPLLIEHYHLLQQYPKQESRLTAIIRPFSLTVWILFVTSFVVMAIFIALITYYDLKRTDCKSKSLMNIVNRHVIYMLTVITGQGNHLSSKEKFSLRLAVGLWCLTMIVLVNAYSGTLTSYLTVPKLEPIVNTLAELSLRTNTEITSDFEKESTQMFLVSYFKTTPIWIFDVFPLLYFERKIKKWKELFVEYEKATSGPYKTFGDSLRNNPQLLVKGGNINEGIKNVLERNATYFMSRIALQYMMAKDMQTHSDCRLTASDPIPYMDYFSAGLPQGSRHNRIINHDFQYLWENGLLNHWLKTYTPNVDKCMMHSKNKPNGRITAFTLVDLSSAFAFLSIGIGMSVLGLVASGSSL</sequence>
<feature type="domain" description="Ionotropic glutamate receptor C-terminal" evidence="10">
    <location>
        <begin position="94"/>
        <end position="404"/>
    </location>
</feature>
<dbReference type="SUPFAM" id="SSF53850">
    <property type="entry name" value="Periplasmic binding protein-like II"/>
    <property type="match status" value="1"/>
</dbReference>
<dbReference type="AlphaFoldDB" id="A0A8J2WM99"/>
<evidence type="ECO:0000256" key="5">
    <source>
        <dbReference type="ARBA" id="ARBA00022989"/>
    </source>
</evidence>
<dbReference type="InterPro" id="IPR052192">
    <property type="entry name" value="Insect_Ionotropic_Sensory_Rcpt"/>
</dbReference>
<dbReference type="GO" id="GO:0050906">
    <property type="term" value="P:detection of stimulus involved in sensory perception"/>
    <property type="evidence" value="ECO:0007669"/>
    <property type="project" value="UniProtKB-ARBA"/>
</dbReference>
<gene>
    <name evidence="11" type="ORF">DGAL_LOCUS11671</name>
</gene>
<evidence type="ECO:0000313" key="11">
    <source>
        <dbReference type="EMBL" id="CAH0108300.1"/>
    </source>
</evidence>
<comment type="similarity">
    <text evidence="2">Belongs to the glutamate-gated ion channel (TC 1.A.10.1) family.</text>
</comment>
<keyword evidence="8" id="KW-0325">Glycoprotein</keyword>
<evidence type="ECO:0000256" key="8">
    <source>
        <dbReference type="ARBA" id="ARBA00023180"/>
    </source>
</evidence>
<feature type="transmembrane region" description="Helical" evidence="9">
    <location>
        <begin position="386"/>
        <end position="414"/>
    </location>
</feature>
<reference evidence="11" key="1">
    <citation type="submission" date="2021-11" db="EMBL/GenBank/DDBJ databases">
        <authorList>
            <person name="Schell T."/>
        </authorList>
    </citation>
    <scope>NUCLEOTIDE SEQUENCE</scope>
    <source>
        <strain evidence="11">M5</strain>
    </source>
</reference>
<keyword evidence="3" id="KW-1003">Cell membrane</keyword>
<accession>A0A8J2WM99</accession>
<evidence type="ECO:0000256" key="2">
    <source>
        <dbReference type="ARBA" id="ARBA00008685"/>
    </source>
</evidence>
<evidence type="ECO:0000256" key="4">
    <source>
        <dbReference type="ARBA" id="ARBA00022692"/>
    </source>
</evidence>
<evidence type="ECO:0000256" key="7">
    <source>
        <dbReference type="ARBA" id="ARBA00023170"/>
    </source>
</evidence>
<evidence type="ECO:0000256" key="3">
    <source>
        <dbReference type="ARBA" id="ARBA00022475"/>
    </source>
</evidence>
<keyword evidence="4 9" id="KW-0812">Transmembrane</keyword>
<evidence type="ECO:0000259" key="10">
    <source>
        <dbReference type="Pfam" id="PF00060"/>
    </source>
</evidence>
<keyword evidence="12" id="KW-1185">Reference proteome</keyword>
<dbReference type="GO" id="GO:0015276">
    <property type="term" value="F:ligand-gated monoatomic ion channel activity"/>
    <property type="evidence" value="ECO:0007669"/>
    <property type="project" value="InterPro"/>
</dbReference>
<dbReference type="InterPro" id="IPR001320">
    <property type="entry name" value="Iontro_rcpt_C"/>
</dbReference>
<dbReference type="OrthoDB" id="5984008at2759"/>
<proteinExistence type="inferred from homology"/>
<keyword evidence="7" id="KW-0675">Receptor</keyword>
<evidence type="ECO:0000313" key="12">
    <source>
        <dbReference type="Proteomes" id="UP000789390"/>
    </source>
</evidence>
<comment type="caution">
    <text evidence="11">The sequence shown here is derived from an EMBL/GenBank/DDBJ whole genome shotgun (WGS) entry which is preliminary data.</text>
</comment>
<keyword evidence="5 9" id="KW-1133">Transmembrane helix</keyword>
<dbReference type="GO" id="GO:0005886">
    <property type="term" value="C:plasma membrane"/>
    <property type="evidence" value="ECO:0007669"/>
    <property type="project" value="UniProtKB-SubCell"/>
</dbReference>
<dbReference type="EMBL" id="CAKKLH010000282">
    <property type="protein sequence ID" value="CAH0108300.1"/>
    <property type="molecule type" value="Genomic_DNA"/>
</dbReference>
<feature type="transmembrane region" description="Helical" evidence="9">
    <location>
        <begin position="222"/>
        <end position="242"/>
    </location>
</feature>
<protein>
    <recommendedName>
        <fullName evidence="10">Ionotropic glutamate receptor C-terminal domain-containing protein</fullName>
    </recommendedName>
</protein>
<feature type="transmembrane region" description="Helical" evidence="9">
    <location>
        <begin position="158"/>
        <end position="178"/>
    </location>
</feature>
<dbReference type="PANTHER" id="PTHR42643">
    <property type="entry name" value="IONOTROPIC RECEPTOR 20A-RELATED"/>
    <property type="match status" value="1"/>
</dbReference>
<dbReference type="Proteomes" id="UP000789390">
    <property type="component" value="Unassembled WGS sequence"/>
</dbReference>
<comment type="subcellular location">
    <subcellularLocation>
        <location evidence="1">Cell membrane</location>
        <topology evidence="1">Multi-pass membrane protein</topology>
    </subcellularLocation>
</comment>
<evidence type="ECO:0000256" key="6">
    <source>
        <dbReference type="ARBA" id="ARBA00023136"/>
    </source>
</evidence>
<dbReference type="Pfam" id="PF00060">
    <property type="entry name" value="Lig_chan"/>
    <property type="match status" value="1"/>
</dbReference>
<keyword evidence="6 9" id="KW-0472">Membrane</keyword>